<dbReference type="InterPro" id="IPR000462">
    <property type="entry name" value="CDP-OH_P_trans"/>
</dbReference>
<keyword evidence="2" id="KW-1133">Transmembrane helix</keyword>
<feature type="transmembrane region" description="Helical" evidence="2">
    <location>
        <begin position="268"/>
        <end position="285"/>
    </location>
</feature>
<dbReference type="Pfam" id="PF01066">
    <property type="entry name" value="CDP-OH_P_transf"/>
    <property type="match status" value="1"/>
</dbReference>
<keyword evidence="3" id="KW-0808">Transferase</keyword>
<dbReference type="EMBL" id="JACCKA010000093">
    <property type="protein sequence ID" value="NZA28487.1"/>
    <property type="molecule type" value="Genomic_DNA"/>
</dbReference>
<feature type="compositionally biased region" description="Basic residues" evidence="1">
    <location>
        <begin position="14"/>
        <end position="33"/>
    </location>
</feature>
<evidence type="ECO:0000256" key="2">
    <source>
        <dbReference type="SAM" id="Phobius"/>
    </source>
</evidence>
<feature type="transmembrane region" description="Helical" evidence="2">
    <location>
        <begin position="122"/>
        <end position="139"/>
    </location>
</feature>
<feature type="region of interest" description="Disordered" evidence="1">
    <location>
        <begin position="1"/>
        <end position="33"/>
    </location>
</feature>
<evidence type="ECO:0000256" key="1">
    <source>
        <dbReference type="SAM" id="MobiDB-lite"/>
    </source>
</evidence>
<dbReference type="GO" id="GO:0008654">
    <property type="term" value="P:phospholipid biosynthetic process"/>
    <property type="evidence" value="ECO:0007669"/>
    <property type="project" value="InterPro"/>
</dbReference>
<accession>A0A853JIY0</accession>
<dbReference type="GO" id="GO:0016780">
    <property type="term" value="F:phosphotransferase activity, for other substituted phosphate groups"/>
    <property type="evidence" value="ECO:0007669"/>
    <property type="project" value="InterPro"/>
</dbReference>
<comment type="caution">
    <text evidence="3">The sequence shown here is derived from an EMBL/GenBank/DDBJ whole genome shotgun (WGS) entry which is preliminary data.</text>
</comment>
<name>A0A853JIY0_9GAMM</name>
<dbReference type="InterPro" id="IPR043130">
    <property type="entry name" value="CDP-OH_PTrfase_TM_dom"/>
</dbReference>
<feature type="transmembrane region" description="Helical" evidence="2">
    <location>
        <begin position="211"/>
        <end position="232"/>
    </location>
</feature>
<keyword evidence="2" id="KW-0812">Transmembrane</keyword>
<dbReference type="AlphaFoldDB" id="A0A853JIY0"/>
<feature type="transmembrane region" description="Helical" evidence="2">
    <location>
        <begin position="244"/>
        <end position="262"/>
    </location>
</feature>
<dbReference type="GO" id="GO:0016020">
    <property type="term" value="C:membrane"/>
    <property type="evidence" value="ECO:0007669"/>
    <property type="project" value="InterPro"/>
</dbReference>
<evidence type="ECO:0000313" key="3">
    <source>
        <dbReference type="EMBL" id="NZA28487.1"/>
    </source>
</evidence>
<sequence length="292" mass="31357">MTTPDGWDELWDRRRPRRFPGRPRWRTGRRFRTRPPALALASGAADRSDAQAECNRGHAATPAIPPPRLLRRLPSRCANLSGRRGAGNGQAVSIYALKGRFQALLRPLVGALHRAGATANQVTVAALALSLAVAALVHLRAPEQPLLYVLLPGWMLLRMALNAIDGMLAREFGQQSRLGAYLNELCDVIADAALYLSLLSVPGVVPHLPWALALLAALTEYAGVLGVMTGASRRYDGPMGKSDRAFVVGLLGLLLGLGLVSAPAVNGVLVAMALLCLVTVWRRVARGLRESH</sequence>
<feature type="transmembrane region" description="Helical" evidence="2">
    <location>
        <begin position="145"/>
        <end position="164"/>
    </location>
</feature>
<dbReference type="Proteomes" id="UP000578091">
    <property type="component" value="Unassembled WGS sequence"/>
</dbReference>
<reference evidence="3 4" key="1">
    <citation type="submission" date="2020-07" db="EMBL/GenBank/DDBJ databases">
        <title>Luteimonas sp. SJ-92.</title>
        <authorList>
            <person name="Huang X.-X."/>
            <person name="Xu L."/>
            <person name="Sun J.-Q."/>
        </authorList>
    </citation>
    <scope>NUCLEOTIDE SEQUENCE [LARGE SCALE GENOMIC DNA]</scope>
    <source>
        <strain evidence="3 4">SJ-92</strain>
    </source>
</reference>
<gene>
    <name evidence="3" type="ORF">H0E84_19110</name>
</gene>
<organism evidence="3 4">
    <name type="scientific">Luteimonas salinisoli</name>
    <dbReference type="NCBI Taxonomy" id="2752307"/>
    <lineage>
        <taxon>Bacteria</taxon>
        <taxon>Pseudomonadati</taxon>
        <taxon>Pseudomonadota</taxon>
        <taxon>Gammaproteobacteria</taxon>
        <taxon>Lysobacterales</taxon>
        <taxon>Lysobacteraceae</taxon>
        <taxon>Luteimonas</taxon>
    </lineage>
</organism>
<dbReference type="Gene3D" id="1.20.120.1760">
    <property type="match status" value="1"/>
</dbReference>
<protein>
    <submittedName>
        <fullName evidence="3">CDP-alcohol phosphatidyltransferase family protein</fullName>
    </submittedName>
</protein>
<proteinExistence type="predicted"/>
<keyword evidence="4" id="KW-1185">Reference proteome</keyword>
<evidence type="ECO:0000313" key="4">
    <source>
        <dbReference type="Proteomes" id="UP000578091"/>
    </source>
</evidence>
<keyword evidence="2" id="KW-0472">Membrane</keyword>